<dbReference type="GO" id="GO:0016872">
    <property type="term" value="F:intramolecular lyase activity"/>
    <property type="evidence" value="ECO:0007669"/>
    <property type="project" value="InterPro"/>
</dbReference>
<dbReference type="SUPFAM" id="SSF48576">
    <property type="entry name" value="Terpenoid synthases"/>
    <property type="match status" value="1"/>
</dbReference>
<dbReference type="GO" id="GO:0016020">
    <property type="term" value="C:membrane"/>
    <property type="evidence" value="ECO:0007669"/>
    <property type="project" value="UniProtKB-SubCell"/>
</dbReference>
<dbReference type="NCBIfam" id="TIGR03462">
    <property type="entry name" value="CarR_dom_SF"/>
    <property type="match status" value="2"/>
</dbReference>
<dbReference type="Pfam" id="PF00494">
    <property type="entry name" value="SQS_PSY"/>
    <property type="match status" value="1"/>
</dbReference>
<dbReference type="Proteomes" id="UP000799772">
    <property type="component" value="Unassembled WGS sequence"/>
</dbReference>
<dbReference type="EMBL" id="ML978121">
    <property type="protein sequence ID" value="KAF2103971.1"/>
    <property type="molecule type" value="Genomic_DNA"/>
</dbReference>
<evidence type="ECO:0000256" key="5">
    <source>
        <dbReference type="ARBA" id="ARBA00008247"/>
    </source>
</evidence>
<comment type="catalytic activity">
    <reaction evidence="18">
        <text>all-trans-lycopene = gamma-carotene</text>
        <dbReference type="Rhea" id="RHEA:32219"/>
        <dbReference type="ChEBI" id="CHEBI:15948"/>
        <dbReference type="ChEBI" id="CHEBI:27740"/>
        <dbReference type="EC" id="5.5.1.19"/>
    </reaction>
</comment>
<dbReference type="PROSITE" id="PS01045">
    <property type="entry name" value="SQUALEN_PHYTOEN_SYN_2"/>
    <property type="match status" value="1"/>
</dbReference>
<evidence type="ECO:0000256" key="10">
    <source>
        <dbReference type="ARBA" id="ARBA00022679"/>
    </source>
</evidence>
<dbReference type="GO" id="GO:0051996">
    <property type="term" value="F:squalene synthase [NAD(P)H] activity"/>
    <property type="evidence" value="ECO:0007669"/>
    <property type="project" value="InterPro"/>
</dbReference>
<evidence type="ECO:0000313" key="21">
    <source>
        <dbReference type="Proteomes" id="UP000799772"/>
    </source>
</evidence>
<evidence type="ECO:0000313" key="20">
    <source>
        <dbReference type="EMBL" id="KAF2103971.1"/>
    </source>
</evidence>
<feature type="transmembrane region" description="Helical" evidence="19">
    <location>
        <begin position="6"/>
        <end position="24"/>
    </location>
</feature>
<keyword evidence="14 19" id="KW-0472">Membrane</keyword>
<feature type="transmembrane region" description="Helical" evidence="19">
    <location>
        <begin position="166"/>
        <end position="187"/>
    </location>
</feature>
<dbReference type="PANTHER" id="PTHR31480">
    <property type="entry name" value="BIFUNCTIONAL LYCOPENE CYCLASE/PHYTOENE SYNTHASE"/>
    <property type="match status" value="1"/>
</dbReference>
<keyword evidence="12" id="KW-0125">Carotenoid biosynthesis</keyword>
<dbReference type="SFLD" id="SFLDS00005">
    <property type="entry name" value="Isoprenoid_Synthase_Type_I"/>
    <property type="match status" value="1"/>
</dbReference>
<keyword evidence="10" id="KW-0808">Transferase</keyword>
<comment type="pathway">
    <text evidence="3">Carotenoid biosynthesis; beta-carotene biosynthesis.</text>
</comment>
<evidence type="ECO:0000256" key="14">
    <source>
        <dbReference type="ARBA" id="ARBA00023136"/>
    </source>
</evidence>
<gene>
    <name evidence="20" type="ORF">NA57DRAFT_29851</name>
</gene>
<feature type="transmembrane region" description="Helical" evidence="19">
    <location>
        <begin position="141"/>
        <end position="159"/>
    </location>
</feature>
<evidence type="ECO:0000256" key="16">
    <source>
        <dbReference type="ARBA" id="ARBA00023268"/>
    </source>
</evidence>
<dbReference type="EC" id="5.5.1.19" evidence="7"/>
<keyword evidence="15" id="KW-0413">Isomerase</keyword>
<comment type="caution">
    <text evidence="20">The sequence shown here is derived from an EMBL/GenBank/DDBJ whole genome shotgun (WGS) entry which is preliminary data.</text>
</comment>
<comment type="subcellular location">
    <subcellularLocation>
        <location evidence="2">Membrane</location>
        <topology evidence="2">Multi-pass membrane protein</topology>
    </subcellularLocation>
</comment>
<dbReference type="OrthoDB" id="6600518at2759"/>
<dbReference type="InterPro" id="IPR033904">
    <property type="entry name" value="Trans_IPPS_HH"/>
</dbReference>
<evidence type="ECO:0000256" key="18">
    <source>
        <dbReference type="ARBA" id="ARBA00029335"/>
    </source>
</evidence>
<feature type="transmembrane region" description="Helical" evidence="19">
    <location>
        <begin position="118"/>
        <end position="135"/>
    </location>
</feature>
<sequence>MGSDYALVHLKYTIPPAIILSTLYRPLCTKLDVYKIVFLITIAVASTIPWDSYLIRNRIWTYPPNVIIGPTLFDIPLEELFFFIIQTYNTSLLYLILNKPTLHPIFLRGDQKWKAYQWLGQVVLGAAIALATYAIQRRGEGMYMGLILIWAGPFLLLLWSLAYQFILGLPCINAVCPIALSTLYLWIVDTLALRRGTWVIESSTKLGFQLWNGLEIEEAVFFLATNMLIVFGLVAFDNALAVLHMSPKLFPVIPAWPSPILLVKALLTPVPSYDEERLQGLRDAVARLSKKSRSFYLASGTFEGRTRIDLILLYSFCRVADDLVDEAGSVDAVAEWVAKLRKFLDISYGSEAKATLHDYIESGFPASARRALRLLPTAYLSKEPLYELLNGFEMDLRFYSHSGKTRFPIQDDKDLLTYGLRVAGTVAHLCLDIVFHHNGSGPDRTKIIEAGNSMGIALQFVNIARDISVDAKMGRVYLPLTWLDDEELSPDSVLKNPKGTRIDKLRQQLLDRAFELYEGARGAIEELPTEVRGSMRVAVESYMEIGRVLRQAGYLVKADRATVPKYRRIWVAWRALSR</sequence>
<proteinExistence type="inferred from homology"/>
<dbReference type="Gene3D" id="1.10.600.10">
    <property type="entry name" value="Farnesyl Diphosphate Synthase"/>
    <property type="match status" value="1"/>
</dbReference>
<comment type="catalytic activity">
    <reaction evidence="1">
        <text>2 (2E,6E,10E)-geranylgeranyl diphosphate = 15-cis-phytoene + 2 diphosphate</text>
        <dbReference type="Rhea" id="RHEA:34475"/>
        <dbReference type="ChEBI" id="CHEBI:27787"/>
        <dbReference type="ChEBI" id="CHEBI:33019"/>
        <dbReference type="ChEBI" id="CHEBI:58756"/>
        <dbReference type="EC" id="2.5.1.32"/>
    </reaction>
</comment>
<dbReference type="CDD" id="cd00683">
    <property type="entry name" value="Trans_IPPS_HH"/>
    <property type="match status" value="1"/>
</dbReference>
<dbReference type="GO" id="GO:0004311">
    <property type="term" value="F:geranylgeranyl diphosphate synthase activity"/>
    <property type="evidence" value="ECO:0007669"/>
    <property type="project" value="InterPro"/>
</dbReference>
<dbReference type="SFLD" id="SFLDG01018">
    <property type="entry name" value="Squalene/Phytoene_Synthase_Lik"/>
    <property type="match status" value="1"/>
</dbReference>
<keyword evidence="16" id="KW-0511">Multifunctional enzyme</keyword>
<dbReference type="InterPro" id="IPR017825">
    <property type="entry name" value="Lycopene_cyclase_dom"/>
</dbReference>
<evidence type="ECO:0000256" key="17">
    <source>
        <dbReference type="ARBA" id="ARBA00029313"/>
    </source>
</evidence>
<dbReference type="InterPro" id="IPR008949">
    <property type="entry name" value="Isoprenoid_synthase_dom_sf"/>
</dbReference>
<comment type="catalytic activity">
    <reaction evidence="17">
        <text>gamma-carotene = all-trans-beta-carotene</text>
        <dbReference type="Rhea" id="RHEA:32239"/>
        <dbReference type="ChEBI" id="CHEBI:17579"/>
        <dbReference type="ChEBI" id="CHEBI:27740"/>
        <dbReference type="EC" id="5.5.1.19"/>
    </reaction>
</comment>
<dbReference type="InterPro" id="IPR019845">
    <property type="entry name" value="Squalene/phytoene_synthase_CS"/>
</dbReference>
<evidence type="ECO:0000256" key="3">
    <source>
        <dbReference type="ARBA" id="ARBA00005089"/>
    </source>
</evidence>
<evidence type="ECO:0000256" key="15">
    <source>
        <dbReference type="ARBA" id="ARBA00023235"/>
    </source>
</evidence>
<keyword evidence="21" id="KW-1185">Reference proteome</keyword>
<evidence type="ECO:0000256" key="1">
    <source>
        <dbReference type="ARBA" id="ARBA00001805"/>
    </source>
</evidence>
<evidence type="ECO:0000256" key="8">
    <source>
        <dbReference type="ARBA" id="ARBA00012396"/>
    </source>
</evidence>
<comment type="similarity">
    <text evidence="5">In the N-terminal section; belongs to the lycopene beta-cyclase family.</text>
</comment>
<dbReference type="EC" id="2.5.1.32" evidence="8"/>
<name>A0A9P4ILY3_9PEZI</name>
<dbReference type="InterPro" id="IPR044843">
    <property type="entry name" value="Trans_IPPS_bact-type"/>
</dbReference>
<dbReference type="InterPro" id="IPR002060">
    <property type="entry name" value="Squ/phyt_synthse"/>
</dbReference>
<evidence type="ECO:0000256" key="6">
    <source>
        <dbReference type="ARBA" id="ARBA00008406"/>
    </source>
</evidence>
<accession>A0A9P4ILY3</accession>
<organism evidence="20 21">
    <name type="scientific">Rhizodiscina lignyota</name>
    <dbReference type="NCBI Taxonomy" id="1504668"/>
    <lineage>
        <taxon>Eukaryota</taxon>
        <taxon>Fungi</taxon>
        <taxon>Dikarya</taxon>
        <taxon>Ascomycota</taxon>
        <taxon>Pezizomycotina</taxon>
        <taxon>Dothideomycetes</taxon>
        <taxon>Pleosporomycetidae</taxon>
        <taxon>Aulographales</taxon>
        <taxon>Rhizodiscinaceae</taxon>
        <taxon>Rhizodiscina</taxon>
    </lineage>
</organism>
<evidence type="ECO:0000256" key="19">
    <source>
        <dbReference type="SAM" id="Phobius"/>
    </source>
</evidence>
<dbReference type="GO" id="GO:0016117">
    <property type="term" value="P:carotenoid biosynthetic process"/>
    <property type="evidence" value="ECO:0007669"/>
    <property type="project" value="UniProtKB-KW"/>
</dbReference>
<evidence type="ECO:0000256" key="4">
    <source>
        <dbReference type="ARBA" id="ARBA00005172"/>
    </source>
</evidence>
<feature type="transmembrane region" description="Helical" evidence="19">
    <location>
        <begin position="36"/>
        <end position="55"/>
    </location>
</feature>
<dbReference type="SFLD" id="SFLDG01212">
    <property type="entry name" value="Phytoene_synthase_like"/>
    <property type="match status" value="1"/>
</dbReference>
<evidence type="ECO:0000256" key="7">
    <source>
        <dbReference type="ARBA" id="ARBA00012242"/>
    </source>
</evidence>
<evidence type="ECO:0000256" key="12">
    <source>
        <dbReference type="ARBA" id="ARBA00022746"/>
    </source>
</evidence>
<protein>
    <recommendedName>
        <fullName evidence="9">Bifunctional lycopene cyclase/phytoene synthase</fullName>
        <ecNumber evidence="8">2.5.1.32</ecNumber>
        <ecNumber evidence="7">5.5.1.19</ecNumber>
    </recommendedName>
</protein>
<keyword evidence="13 19" id="KW-1133">Transmembrane helix</keyword>
<evidence type="ECO:0000256" key="13">
    <source>
        <dbReference type="ARBA" id="ARBA00022989"/>
    </source>
</evidence>
<evidence type="ECO:0000256" key="9">
    <source>
        <dbReference type="ARBA" id="ARBA00018909"/>
    </source>
</evidence>
<evidence type="ECO:0000256" key="2">
    <source>
        <dbReference type="ARBA" id="ARBA00004141"/>
    </source>
</evidence>
<dbReference type="GO" id="GO:0045436">
    <property type="term" value="F:lycopene beta cyclase activity"/>
    <property type="evidence" value="ECO:0007669"/>
    <property type="project" value="UniProtKB-ARBA"/>
</dbReference>
<keyword evidence="11 19" id="KW-0812">Transmembrane</keyword>
<comment type="similarity">
    <text evidence="6">In the C-terminal section; belongs to the phytoene/squalene synthase family.</text>
</comment>
<evidence type="ECO:0000256" key="11">
    <source>
        <dbReference type="ARBA" id="ARBA00022692"/>
    </source>
</evidence>
<dbReference type="AlphaFoldDB" id="A0A9P4ILY3"/>
<comment type="pathway">
    <text evidence="4">Carotenoid biosynthesis; phytoene biosynthesis; all-trans-phytoene from geranylgeranyl diphosphate: step 1/1.</text>
</comment>
<reference evidence="20" key="1">
    <citation type="journal article" date="2020" name="Stud. Mycol.">
        <title>101 Dothideomycetes genomes: a test case for predicting lifestyles and emergence of pathogens.</title>
        <authorList>
            <person name="Haridas S."/>
            <person name="Albert R."/>
            <person name="Binder M."/>
            <person name="Bloem J."/>
            <person name="Labutti K."/>
            <person name="Salamov A."/>
            <person name="Andreopoulos B."/>
            <person name="Baker S."/>
            <person name="Barry K."/>
            <person name="Bills G."/>
            <person name="Bluhm B."/>
            <person name="Cannon C."/>
            <person name="Castanera R."/>
            <person name="Culley D."/>
            <person name="Daum C."/>
            <person name="Ezra D."/>
            <person name="Gonzalez J."/>
            <person name="Henrissat B."/>
            <person name="Kuo A."/>
            <person name="Liang C."/>
            <person name="Lipzen A."/>
            <person name="Lutzoni F."/>
            <person name="Magnuson J."/>
            <person name="Mondo S."/>
            <person name="Nolan M."/>
            <person name="Ohm R."/>
            <person name="Pangilinan J."/>
            <person name="Park H.-J."/>
            <person name="Ramirez L."/>
            <person name="Alfaro M."/>
            <person name="Sun H."/>
            <person name="Tritt A."/>
            <person name="Yoshinaga Y."/>
            <person name="Zwiers L.-H."/>
            <person name="Turgeon B."/>
            <person name="Goodwin S."/>
            <person name="Spatafora J."/>
            <person name="Crous P."/>
            <person name="Grigoriev I."/>
        </authorList>
    </citation>
    <scope>NUCLEOTIDE SEQUENCE</scope>
    <source>
        <strain evidence="20">CBS 133067</strain>
    </source>
</reference>
<feature type="transmembrane region" description="Helical" evidence="19">
    <location>
        <begin position="80"/>
        <end position="97"/>
    </location>
</feature>
<feature type="transmembrane region" description="Helical" evidence="19">
    <location>
        <begin position="219"/>
        <end position="243"/>
    </location>
</feature>